<keyword evidence="4" id="KW-0812">Transmembrane</keyword>
<keyword evidence="4" id="KW-0472">Membrane</keyword>
<comment type="caution">
    <text evidence="5">The sequence shown here is derived from an EMBL/GenBank/DDBJ whole genome shotgun (WGS) entry which is preliminary data.</text>
</comment>
<feature type="active site" description="Proton donor/acceptor" evidence="2">
    <location>
        <position position="145"/>
    </location>
</feature>
<dbReference type="SUPFAM" id="SSF63817">
    <property type="entry name" value="Sortase"/>
    <property type="match status" value="1"/>
</dbReference>
<dbReference type="NCBIfam" id="TIGR01076">
    <property type="entry name" value="sortase_fam"/>
    <property type="match status" value="1"/>
</dbReference>
<protein>
    <submittedName>
        <fullName evidence="5">Class D sortase</fullName>
    </submittedName>
</protein>
<dbReference type="InterPro" id="IPR042000">
    <property type="entry name" value="Sortase_D_2"/>
</dbReference>
<keyword evidence="6" id="KW-1185">Reference proteome</keyword>
<evidence type="ECO:0000256" key="1">
    <source>
        <dbReference type="ARBA" id="ARBA00022801"/>
    </source>
</evidence>
<accession>A0A372LLV2</accession>
<dbReference type="Gene3D" id="2.40.260.10">
    <property type="entry name" value="Sortase"/>
    <property type="match status" value="1"/>
</dbReference>
<reference evidence="5 6" key="1">
    <citation type="submission" date="2018-08" db="EMBL/GenBank/DDBJ databases">
        <title>Bacillus chawlae sp. nov., Bacillus glennii sp. nov., and Bacillus saganii sp. nov. Isolated from the Vehicle Assembly Building at Kennedy Space Center where the Viking Spacecraft were Assembled.</title>
        <authorList>
            <person name="Seuylemezian A."/>
            <person name="Vaishampayan P."/>
        </authorList>
    </citation>
    <scope>NUCLEOTIDE SEQUENCE [LARGE SCALE GENOMIC DNA]</scope>
    <source>
        <strain evidence="5 6">V47-23a</strain>
    </source>
</reference>
<feature type="region of interest" description="Disordered" evidence="3">
    <location>
        <begin position="56"/>
        <end position="90"/>
    </location>
</feature>
<dbReference type="RefSeq" id="WP_117327673.1">
    <property type="nucleotide sequence ID" value="NZ_QVTE01000045.1"/>
</dbReference>
<evidence type="ECO:0000256" key="2">
    <source>
        <dbReference type="PIRSR" id="PIRSR605754-1"/>
    </source>
</evidence>
<dbReference type="GO" id="GO:0016787">
    <property type="term" value="F:hydrolase activity"/>
    <property type="evidence" value="ECO:0007669"/>
    <property type="project" value="UniProtKB-KW"/>
</dbReference>
<dbReference type="CDD" id="cd06166">
    <property type="entry name" value="Sortase_D_2"/>
    <property type="match status" value="1"/>
</dbReference>
<keyword evidence="1" id="KW-0378">Hydrolase</keyword>
<organism evidence="5 6">
    <name type="scientific">Peribacillus saganii</name>
    <dbReference type="NCBI Taxonomy" id="2303992"/>
    <lineage>
        <taxon>Bacteria</taxon>
        <taxon>Bacillati</taxon>
        <taxon>Bacillota</taxon>
        <taxon>Bacilli</taxon>
        <taxon>Bacillales</taxon>
        <taxon>Bacillaceae</taxon>
        <taxon>Peribacillus</taxon>
    </lineage>
</organism>
<evidence type="ECO:0000256" key="3">
    <source>
        <dbReference type="SAM" id="MobiDB-lite"/>
    </source>
</evidence>
<dbReference type="EMBL" id="QVTE01000045">
    <property type="protein sequence ID" value="RFU67344.1"/>
    <property type="molecule type" value="Genomic_DNA"/>
</dbReference>
<dbReference type="Pfam" id="PF04203">
    <property type="entry name" value="Sortase"/>
    <property type="match status" value="1"/>
</dbReference>
<evidence type="ECO:0000313" key="5">
    <source>
        <dbReference type="EMBL" id="RFU67344.1"/>
    </source>
</evidence>
<evidence type="ECO:0000256" key="4">
    <source>
        <dbReference type="SAM" id="Phobius"/>
    </source>
</evidence>
<dbReference type="AlphaFoldDB" id="A0A372LLV2"/>
<feature type="transmembrane region" description="Helical" evidence="4">
    <location>
        <begin position="7"/>
        <end position="25"/>
    </location>
</feature>
<dbReference type="OrthoDB" id="154054at2"/>
<dbReference type="InterPro" id="IPR005754">
    <property type="entry name" value="Sortase"/>
</dbReference>
<name>A0A372LLV2_9BACI</name>
<evidence type="ECO:0000313" key="6">
    <source>
        <dbReference type="Proteomes" id="UP000264541"/>
    </source>
</evidence>
<dbReference type="Proteomes" id="UP000264541">
    <property type="component" value="Unassembled WGS sequence"/>
</dbReference>
<dbReference type="InterPro" id="IPR023365">
    <property type="entry name" value="Sortase_dom-sf"/>
</dbReference>
<proteinExistence type="predicted"/>
<feature type="active site" description="Acyl-thioester intermediate" evidence="2">
    <location>
        <position position="206"/>
    </location>
</feature>
<gene>
    <name evidence="5" type="ORF">D0469_15760</name>
</gene>
<feature type="compositionally biased region" description="Polar residues" evidence="3">
    <location>
        <begin position="56"/>
        <end position="67"/>
    </location>
</feature>
<sequence>MKKQLRIISFFFFITGIAVIAYPFYTDYKVEKAQAKMEEDWDALARTPIFQQKYESTAHNEQASAPSDTGPGTAVNAKKQNSTESVMERKQIKQHNVVGKISIPKIGLNAMIVPGINQKSLKNAVGWMPSTTLPDEQGNMVLAGHRSHTYGKFFNRLGELTKEDVITIRSLSGTYTYKVYQIEVVKPTDVSVIQPTGGKTLTLVTCHPLNSNKYRLIIKAVQEDHQSSR</sequence>
<keyword evidence="4" id="KW-1133">Transmembrane helix</keyword>